<evidence type="ECO:0000313" key="3">
    <source>
        <dbReference type="Proteomes" id="UP000238937"/>
    </source>
</evidence>
<organism evidence="2 3">
    <name type="scientific">Chamaesiphon polymorphus CCALA 037</name>
    <dbReference type="NCBI Taxonomy" id="2107692"/>
    <lineage>
        <taxon>Bacteria</taxon>
        <taxon>Bacillati</taxon>
        <taxon>Cyanobacteriota</taxon>
        <taxon>Cyanophyceae</taxon>
        <taxon>Gomontiellales</taxon>
        <taxon>Chamaesiphonaceae</taxon>
        <taxon>Chamaesiphon</taxon>
    </lineage>
</organism>
<keyword evidence="1" id="KW-0812">Transmembrane</keyword>
<feature type="non-terminal residue" evidence="2">
    <location>
        <position position="64"/>
    </location>
</feature>
<accession>A0A2T1G4K9</accession>
<comment type="caution">
    <text evidence="2">The sequence shown here is derived from an EMBL/GenBank/DDBJ whole genome shotgun (WGS) entry which is preliminary data.</text>
</comment>
<dbReference type="RefSeq" id="WP_219892226.1">
    <property type="nucleotide sequence ID" value="NZ_PVWO01000335.1"/>
</dbReference>
<dbReference type="Proteomes" id="UP000238937">
    <property type="component" value="Unassembled WGS sequence"/>
</dbReference>
<gene>
    <name evidence="2" type="ORF">C7B77_20760</name>
</gene>
<keyword evidence="3" id="KW-1185">Reference proteome</keyword>
<reference evidence="2 3" key="1">
    <citation type="submission" date="2018-03" db="EMBL/GenBank/DDBJ databases">
        <title>The ancient ancestry and fast evolution of plastids.</title>
        <authorList>
            <person name="Moore K.R."/>
            <person name="Magnabosco C."/>
            <person name="Momper L."/>
            <person name="Gold D.A."/>
            <person name="Bosak T."/>
            <person name="Fournier G.P."/>
        </authorList>
    </citation>
    <scope>NUCLEOTIDE SEQUENCE [LARGE SCALE GENOMIC DNA]</scope>
    <source>
        <strain evidence="2 3">CCALA 037</strain>
    </source>
</reference>
<keyword evidence="1" id="KW-1133">Transmembrane helix</keyword>
<protein>
    <submittedName>
        <fullName evidence="2">Uncharacterized protein</fullName>
    </submittedName>
</protein>
<sequence length="64" mass="6871">MKQFSSCNLIQKLLSVAVIGMTSIAGYLAGIITSTKLPADSQPKAQVSAISSRILQINFKYHTS</sequence>
<proteinExistence type="predicted"/>
<evidence type="ECO:0000256" key="1">
    <source>
        <dbReference type="SAM" id="Phobius"/>
    </source>
</evidence>
<dbReference type="AlphaFoldDB" id="A0A2T1G4K9"/>
<keyword evidence="1" id="KW-0472">Membrane</keyword>
<feature type="transmembrane region" description="Helical" evidence="1">
    <location>
        <begin position="12"/>
        <end position="32"/>
    </location>
</feature>
<dbReference type="EMBL" id="PVWO01000335">
    <property type="protein sequence ID" value="PSB52163.1"/>
    <property type="molecule type" value="Genomic_DNA"/>
</dbReference>
<evidence type="ECO:0000313" key="2">
    <source>
        <dbReference type="EMBL" id="PSB52163.1"/>
    </source>
</evidence>
<name>A0A2T1G4K9_9CYAN</name>